<dbReference type="Proteomes" id="UP000008456">
    <property type="component" value="Chromosome"/>
</dbReference>
<dbReference type="RefSeq" id="WP_013773349.1">
    <property type="nucleotide sequence ID" value="NC_015516.1"/>
</dbReference>
<proteinExistence type="predicted"/>
<evidence type="ECO:0000256" key="1">
    <source>
        <dbReference type="SAM" id="Phobius"/>
    </source>
</evidence>
<keyword evidence="1" id="KW-0812">Transmembrane</keyword>
<dbReference type="HOGENOM" id="CLU_100606_0_0_9"/>
<keyword evidence="1" id="KW-0472">Membrane</keyword>
<feature type="transmembrane region" description="Helical" evidence="1">
    <location>
        <begin position="93"/>
        <end position="120"/>
    </location>
</feature>
<keyword evidence="3" id="KW-1185">Reference proteome</keyword>
<sequence length="238" mass="28072">MFRMEFKRTIRSKIFIYIVAITLAVFLLGYILPVGIDKQSSLSYSDYLFSTYTVMTQFGFLLYSFVISIFFNKDYTNKTILFYKNFEINYFNFYLFKVILLFLEITFSLFVCLGTVSIFYDNYQPFIPNVLLFSAVSFQYIIIISIISFLFSNVLISLGVSIIYWLTSMIFVSFGSFFKYIALFDASNFLYPQIDRFFKTGILSLDNIVTILIFLVSIFLISFFILFLSRKRWEKLGI</sequence>
<dbReference type="OrthoDB" id="2232193at2"/>
<feature type="transmembrane region" description="Helical" evidence="1">
    <location>
        <begin position="12"/>
        <end position="32"/>
    </location>
</feature>
<reference evidence="2 3" key="1">
    <citation type="journal article" date="2011" name="J. Bacteriol.">
        <title>Complete genome sequence of Melissococcus plutonius ATCC 35311.</title>
        <authorList>
            <person name="Okumura K."/>
            <person name="Arai R."/>
            <person name="Okura M."/>
            <person name="Kirikae T."/>
            <person name="Takamatsu D."/>
            <person name="Osaki M."/>
            <person name="Miyoshi-Akiyama T."/>
        </authorList>
    </citation>
    <scope>NUCLEOTIDE SEQUENCE [LARGE SCALE GENOMIC DNA]</scope>
    <source>
        <strain evidence="3">ATCC 35311 / CIP 104052 / LMG 20360 / NCIMB 702443</strain>
    </source>
</reference>
<name>F3Y8T3_MELPT</name>
<dbReference type="KEGG" id="mps:MPTP_0432"/>
<feature type="transmembrane region" description="Helical" evidence="1">
    <location>
        <begin position="126"/>
        <end position="151"/>
    </location>
</feature>
<evidence type="ECO:0000313" key="3">
    <source>
        <dbReference type="Proteomes" id="UP000008456"/>
    </source>
</evidence>
<keyword evidence="1" id="KW-1133">Transmembrane helix</keyword>
<feature type="transmembrane region" description="Helical" evidence="1">
    <location>
        <begin position="202"/>
        <end position="228"/>
    </location>
</feature>
<reference key="2">
    <citation type="submission" date="2011-04" db="EMBL/GenBank/DDBJ databases">
        <title>Whole genome sequence of Melissococcus plutonius ATCC 35311.</title>
        <authorList>
            <person name="Okumura K."/>
            <person name="Arai R."/>
            <person name="Osaki M."/>
            <person name="Okura M."/>
            <person name="Kirikae T."/>
            <person name="Takamatsu D."/>
            <person name="Akiyama T."/>
        </authorList>
    </citation>
    <scope>NUCLEOTIDE SEQUENCE</scope>
    <source>
        <strain>ATCC 35311</strain>
    </source>
</reference>
<evidence type="ECO:0000313" key="2">
    <source>
        <dbReference type="EMBL" id="BAK20911.1"/>
    </source>
</evidence>
<organism evidence="2 3">
    <name type="scientific">Melissococcus plutonius (strain ATCC 35311 / DSM 29964 / CIP 104052 / LMG 20360 / NCIMB 702443)</name>
    <dbReference type="NCBI Taxonomy" id="940190"/>
    <lineage>
        <taxon>Bacteria</taxon>
        <taxon>Bacillati</taxon>
        <taxon>Bacillota</taxon>
        <taxon>Bacilli</taxon>
        <taxon>Lactobacillales</taxon>
        <taxon>Enterococcaceae</taxon>
        <taxon>Melissococcus</taxon>
    </lineage>
</organism>
<dbReference type="EMBL" id="AP012200">
    <property type="protein sequence ID" value="BAK20911.1"/>
    <property type="molecule type" value="Genomic_DNA"/>
</dbReference>
<protein>
    <recommendedName>
        <fullName evidence="4">Peptide ABC transporter permease</fullName>
    </recommendedName>
</protein>
<dbReference type="AlphaFoldDB" id="F3Y8T3"/>
<accession>F3Y8T3</accession>
<evidence type="ECO:0008006" key="4">
    <source>
        <dbReference type="Google" id="ProtNLM"/>
    </source>
</evidence>
<feature type="transmembrane region" description="Helical" evidence="1">
    <location>
        <begin position="52"/>
        <end position="72"/>
    </location>
</feature>
<dbReference type="STRING" id="940190.MPTP_0432"/>
<feature type="transmembrane region" description="Helical" evidence="1">
    <location>
        <begin position="163"/>
        <end position="182"/>
    </location>
</feature>
<gene>
    <name evidence="2" type="ordered locus">MPTP_0432</name>
</gene>